<dbReference type="InterPro" id="IPR012334">
    <property type="entry name" value="Pectin_lyas_fold"/>
</dbReference>
<organism evidence="2 3">
    <name type="scientific">Candidatus Anaerobutyricum stercoris</name>
    <dbReference type="NCBI Taxonomy" id="2838457"/>
    <lineage>
        <taxon>Bacteria</taxon>
        <taxon>Bacillati</taxon>
        <taxon>Bacillota</taxon>
        <taxon>Clostridia</taxon>
        <taxon>Lachnospirales</taxon>
        <taxon>Lachnospiraceae</taxon>
        <taxon>Anaerobutyricum</taxon>
    </lineage>
</organism>
<evidence type="ECO:0000313" key="2">
    <source>
        <dbReference type="EMBL" id="HIZ39868.1"/>
    </source>
</evidence>
<protein>
    <recommendedName>
        <fullName evidence="4">Right handed beta helix domain-containing protein</fullName>
    </recommendedName>
</protein>
<name>A0A9D2ELF3_9FIRM</name>
<dbReference type="InterPro" id="IPR006626">
    <property type="entry name" value="PbH1"/>
</dbReference>
<reference evidence="2" key="2">
    <citation type="submission" date="2021-04" db="EMBL/GenBank/DDBJ databases">
        <authorList>
            <person name="Gilroy R."/>
        </authorList>
    </citation>
    <scope>NUCLEOTIDE SEQUENCE</scope>
    <source>
        <strain evidence="2">CHK179-28034</strain>
    </source>
</reference>
<accession>A0A9D2ELF3</accession>
<feature type="transmembrane region" description="Helical" evidence="1">
    <location>
        <begin position="21"/>
        <end position="43"/>
    </location>
</feature>
<sequence>MQYFGRKTQKVTFLSVPEKKAHVLFSGMMTAVVAIFVLAAFFLTAVPASAASSDLTGVEILGRKKQLAGTFNEQGQIVMNVCTEKKGGESAGYINSSTLNMLCSGDQKKTIVIPPGSRVELTNMVYLGSNTTIIADGATIVMTSKDKGILSNKPDAVNYRSLTNVKIQGGTWQITDKKAACSVMAFNHGSNVVIDNVTIISNYQSHAIELIAMKNTTVKNSTLKVQGKKDKNSVEDALQIDVAAPKTAPVLAQYGRKFVNGQTCKNIKILNNTIEGSRGVCANYAASDGKKYRNKFHEKIIIKGNKLTGYSAEGCTLYNTLSAVVKNNVITTHSTRKNESYSVGLNITIQGKTSGKKMNKSKITVANNTVYGYRQGIQVVTRSSSRYKNVSLKGNKAYASSRGNAIVTSGNRSVKKANNKMYKR</sequence>
<dbReference type="EMBL" id="DXBR01000071">
    <property type="protein sequence ID" value="HIZ39868.1"/>
    <property type="molecule type" value="Genomic_DNA"/>
</dbReference>
<dbReference type="Gene3D" id="2.160.20.10">
    <property type="entry name" value="Single-stranded right-handed beta-helix, Pectin lyase-like"/>
    <property type="match status" value="1"/>
</dbReference>
<dbReference type="AlphaFoldDB" id="A0A9D2ELF3"/>
<dbReference type="SUPFAM" id="SSF51126">
    <property type="entry name" value="Pectin lyase-like"/>
    <property type="match status" value="1"/>
</dbReference>
<gene>
    <name evidence="2" type="ORF">H9968_08090</name>
</gene>
<keyword evidence="1" id="KW-0472">Membrane</keyword>
<evidence type="ECO:0000313" key="3">
    <source>
        <dbReference type="Proteomes" id="UP000824049"/>
    </source>
</evidence>
<evidence type="ECO:0000256" key="1">
    <source>
        <dbReference type="SAM" id="Phobius"/>
    </source>
</evidence>
<proteinExistence type="predicted"/>
<keyword evidence="1" id="KW-1133">Transmembrane helix</keyword>
<keyword evidence="1" id="KW-0812">Transmembrane</keyword>
<reference evidence="2" key="1">
    <citation type="journal article" date="2021" name="PeerJ">
        <title>Extensive microbial diversity within the chicken gut microbiome revealed by metagenomics and culture.</title>
        <authorList>
            <person name="Gilroy R."/>
            <person name="Ravi A."/>
            <person name="Getino M."/>
            <person name="Pursley I."/>
            <person name="Horton D.L."/>
            <person name="Alikhan N.F."/>
            <person name="Baker D."/>
            <person name="Gharbi K."/>
            <person name="Hall N."/>
            <person name="Watson M."/>
            <person name="Adriaenssens E.M."/>
            <person name="Foster-Nyarko E."/>
            <person name="Jarju S."/>
            <person name="Secka A."/>
            <person name="Antonio M."/>
            <person name="Oren A."/>
            <person name="Chaudhuri R.R."/>
            <person name="La Ragione R."/>
            <person name="Hildebrand F."/>
            <person name="Pallen M.J."/>
        </authorList>
    </citation>
    <scope>NUCLEOTIDE SEQUENCE</scope>
    <source>
        <strain evidence="2">CHK179-28034</strain>
    </source>
</reference>
<evidence type="ECO:0008006" key="4">
    <source>
        <dbReference type="Google" id="ProtNLM"/>
    </source>
</evidence>
<dbReference type="InterPro" id="IPR011050">
    <property type="entry name" value="Pectin_lyase_fold/virulence"/>
</dbReference>
<comment type="caution">
    <text evidence="2">The sequence shown here is derived from an EMBL/GenBank/DDBJ whole genome shotgun (WGS) entry which is preliminary data.</text>
</comment>
<dbReference type="SMART" id="SM00710">
    <property type="entry name" value="PbH1"/>
    <property type="match status" value="5"/>
</dbReference>
<dbReference type="Proteomes" id="UP000824049">
    <property type="component" value="Unassembled WGS sequence"/>
</dbReference>